<gene>
    <name evidence="2" type="ORF">R3P38DRAFT_2538243</name>
</gene>
<evidence type="ECO:0000256" key="1">
    <source>
        <dbReference type="SAM" id="MobiDB-lite"/>
    </source>
</evidence>
<comment type="caution">
    <text evidence="2">The sequence shown here is derived from an EMBL/GenBank/DDBJ whole genome shotgun (WGS) entry which is preliminary data.</text>
</comment>
<keyword evidence="3" id="KW-1185">Reference proteome</keyword>
<proteinExistence type="predicted"/>
<feature type="region of interest" description="Disordered" evidence="1">
    <location>
        <begin position="25"/>
        <end position="83"/>
    </location>
</feature>
<feature type="non-terminal residue" evidence="2">
    <location>
        <position position="126"/>
    </location>
</feature>
<feature type="compositionally biased region" description="Basic and acidic residues" evidence="1">
    <location>
        <begin position="61"/>
        <end position="71"/>
    </location>
</feature>
<dbReference type="Proteomes" id="UP001362999">
    <property type="component" value="Unassembled WGS sequence"/>
</dbReference>
<evidence type="ECO:0000313" key="3">
    <source>
        <dbReference type="Proteomes" id="UP001362999"/>
    </source>
</evidence>
<reference evidence="2 3" key="1">
    <citation type="journal article" date="2024" name="J Genomics">
        <title>Draft genome sequencing and assembly of Favolaschia claudopus CIRM-BRFM 2984 isolated from oak limbs.</title>
        <authorList>
            <person name="Navarro D."/>
            <person name="Drula E."/>
            <person name="Chaduli D."/>
            <person name="Cazenave R."/>
            <person name="Ahrendt S."/>
            <person name="Wang J."/>
            <person name="Lipzen A."/>
            <person name="Daum C."/>
            <person name="Barry K."/>
            <person name="Grigoriev I.V."/>
            <person name="Favel A."/>
            <person name="Rosso M.N."/>
            <person name="Martin F."/>
        </authorList>
    </citation>
    <scope>NUCLEOTIDE SEQUENCE [LARGE SCALE GENOMIC DNA]</scope>
    <source>
        <strain evidence="2 3">CIRM-BRFM 2984</strain>
    </source>
</reference>
<protein>
    <submittedName>
        <fullName evidence="2">Uncharacterized protein</fullName>
    </submittedName>
</protein>
<organism evidence="2 3">
    <name type="scientific">Favolaschia claudopus</name>
    <dbReference type="NCBI Taxonomy" id="2862362"/>
    <lineage>
        <taxon>Eukaryota</taxon>
        <taxon>Fungi</taxon>
        <taxon>Dikarya</taxon>
        <taxon>Basidiomycota</taxon>
        <taxon>Agaricomycotina</taxon>
        <taxon>Agaricomycetes</taxon>
        <taxon>Agaricomycetidae</taxon>
        <taxon>Agaricales</taxon>
        <taxon>Marasmiineae</taxon>
        <taxon>Mycenaceae</taxon>
        <taxon>Favolaschia</taxon>
    </lineage>
</organism>
<evidence type="ECO:0000313" key="2">
    <source>
        <dbReference type="EMBL" id="KAK7018946.1"/>
    </source>
</evidence>
<feature type="compositionally biased region" description="Basic residues" evidence="1">
    <location>
        <begin position="51"/>
        <end position="60"/>
    </location>
</feature>
<sequence>MCSPRCNQAVTVFCVLSDTTEARRQKNTLNRNAARQRERSGKAQASTALKERRRQQRLAKKPKDVESRQLDTESDELCSEFPPVPPSRNLRHDIITGFCSDFDPAAFEEAGCAVCGTLTRKTKLTP</sequence>
<name>A0AAW0AZU1_9AGAR</name>
<accession>A0AAW0AZU1</accession>
<dbReference type="AlphaFoldDB" id="A0AAW0AZU1"/>
<dbReference type="EMBL" id="JAWWNJ010000045">
    <property type="protein sequence ID" value="KAK7018946.1"/>
    <property type="molecule type" value="Genomic_DNA"/>
</dbReference>